<protein>
    <submittedName>
        <fullName evidence="1">Uncharacterized protein</fullName>
    </submittedName>
</protein>
<proteinExistence type="predicted"/>
<organism evidence="1">
    <name type="scientific">Aquifex aeolicus</name>
    <dbReference type="NCBI Taxonomy" id="63363"/>
    <lineage>
        <taxon>Bacteria</taxon>
        <taxon>Pseudomonadati</taxon>
        <taxon>Aquificota</taxon>
        <taxon>Aquificia</taxon>
        <taxon>Aquificales</taxon>
        <taxon>Aquificaceae</taxon>
        <taxon>Aquifex</taxon>
    </lineage>
</organism>
<reference evidence="1" key="1">
    <citation type="journal article" date="2020" name="mSystems">
        <title>Genome- and Community-Level Interaction Insights into Carbon Utilization and Element Cycling Functions of Hydrothermarchaeota in Hydrothermal Sediment.</title>
        <authorList>
            <person name="Zhou Z."/>
            <person name="Liu Y."/>
            <person name="Xu W."/>
            <person name="Pan J."/>
            <person name="Luo Z.H."/>
            <person name="Li M."/>
        </authorList>
    </citation>
    <scope>NUCLEOTIDE SEQUENCE [LARGE SCALE GENOMIC DNA]</scope>
    <source>
        <strain evidence="1">HyVt-501</strain>
    </source>
</reference>
<name>A0A7C5L6Z8_AQUAO</name>
<gene>
    <name evidence="1" type="ORF">ENJ61_09040</name>
</gene>
<dbReference type="EMBL" id="DRNB01000340">
    <property type="protein sequence ID" value="HHJ65031.1"/>
    <property type="molecule type" value="Genomic_DNA"/>
</dbReference>
<dbReference type="Gene3D" id="3.40.50.10680">
    <property type="entry name" value="CofD-like domains"/>
    <property type="match status" value="1"/>
</dbReference>
<sequence>MVNTKMPPNDLLQRYLKEGQEPVVPDVGSIARQNIAVYAEDLIGDQNSYVRHDPHKLTTLIMKIAKNETRP</sequence>
<accession>A0A7C5L6Z8</accession>
<comment type="caution">
    <text evidence="1">The sequence shown here is derived from an EMBL/GenBank/DDBJ whole genome shotgun (WGS) entry which is preliminary data.</text>
</comment>
<dbReference type="AlphaFoldDB" id="A0A7C5L6Z8"/>
<dbReference type="InterPro" id="IPR038136">
    <property type="entry name" value="CofD-like_dom_sf"/>
</dbReference>
<evidence type="ECO:0000313" key="1">
    <source>
        <dbReference type="EMBL" id="HHJ65031.1"/>
    </source>
</evidence>
<dbReference type="Proteomes" id="UP000885792">
    <property type="component" value="Unassembled WGS sequence"/>
</dbReference>
<dbReference type="SUPFAM" id="SSF142338">
    <property type="entry name" value="CofD-like"/>
    <property type="match status" value="1"/>
</dbReference>